<reference evidence="3 4" key="1">
    <citation type="submission" date="2017-10" db="EMBL/GenBank/DDBJ databases">
        <title>Resolving the taxonomy of Roseburia spp., Eubacterium rectale and Agathobacter spp. through phylogenomic analysis.</title>
        <authorList>
            <person name="Sheridan P.O."/>
            <person name="Walker A.W."/>
            <person name="Duncan S.H."/>
            <person name="Scott K.P."/>
            <person name="Toole P.W.O."/>
            <person name="Luis P."/>
            <person name="Flint H.J."/>
        </authorList>
    </citation>
    <scope>NUCLEOTIDE SEQUENCE [LARGE SCALE GENOMIC DNA]</scope>
    <source>
        <strain evidence="3 4">JK626</strain>
    </source>
</reference>
<evidence type="ECO:0000256" key="2">
    <source>
        <dbReference type="SAM" id="SignalP"/>
    </source>
</evidence>
<evidence type="ECO:0000256" key="1">
    <source>
        <dbReference type="SAM" id="MobiDB-lite"/>
    </source>
</evidence>
<dbReference type="RefSeq" id="WP_099391152.1">
    <property type="nucleotide sequence ID" value="NZ_PDYF01000006.1"/>
</dbReference>
<feature type="signal peptide" evidence="2">
    <location>
        <begin position="1"/>
        <end position="20"/>
    </location>
</feature>
<name>A0A2G3DZ77_9FIRM</name>
<evidence type="ECO:0008006" key="5">
    <source>
        <dbReference type="Google" id="ProtNLM"/>
    </source>
</evidence>
<reference evidence="3 4" key="2">
    <citation type="submission" date="2017-10" db="EMBL/GenBank/DDBJ databases">
        <authorList>
            <person name="Banno H."/>
            <person name="Chua N.-H."/>
        </authorList>
    </citation>
    <scope>NUCLEOTIDE SEQUENCE [LARGE SCALE GENOMIC DNA]</scope>
    <source>
        <strain evidence="3 4">JK626</strain>
    </source>
</reference>
<proteinExistence type="predicted"/>
<feature type="chain" id="PRO_5038532624" description="ABC transport system substrate-binding protein" evidence="2">
    <location>
        <begin position="21"/>
        <end position="451"/>
    </location>
</feature>
<evidence type="ECO:0000313" key="3">
    <source>
        <dbReference type="EMBL" id="PHU36183.1"/>
    </source>
</evidence>
<gene>
    <name evidence="3" type="ORF">CSX01_01355</name>
</gene>
<dbReference type="Gene3D" id="3.40.50.2300">
    <property type="match status" value="1"/>
</dbReference>
<dbReference type="Pfam" id="PF04392">
    <property type="entry name" value="ABC_sub_bind"/>
    <property type="match status" value="1"/>
</dbReference>
<dbReference type="InterPro" id="IPR007487">
    <property type="entry name" value="ABC_transpt-TYRBP-like"/>
</dbReference>
<protein>
    <recommendedName>
        <fullName evidence="5">ABC transport system substrate-binding protein</fullName>
    </recommendedName>
</protein>
<feature type="region of interest" description="Disordered" evidence="1">
    <location>
        <begin position="280"/>
        <end position="314"/>
    </location>
</feature>
<dbReference type="PANTHER" id="PTHR35271">
    <property type="entry name" value="ABC TRANSPORTER, SUBSTRATE-BINDING LIPOPROTEIN-RELATED"/>
    <property type="match status" value="1"/>
</dbReference>
<evidence type="ECO:0000313" key="4">
    <source>
        <dbReference type="Proteomes" id="UP000225889"/>
    </source>
</evidence>
<keyword evidence="2" id="KW-0732">Signal</keyword>
<feature type="compositionally biased region" description="Acidic residues" evidence="1">
    <location>
        <begin position="290"/>
        <end position="313"/>
    </location>
</feature>
<dbReference type="PROSITE" id="PS51257">
    <property type="entry name" value="PROKAR_LIPOPROTEIN"/>
    <property type="match status" value="1"/>
</dbReference>
<dbReference type="EMBL" id="PDYF01000006">
    <property type="protein sequence ID" value="PHU36183.1"/>
    <property type="molecule type" value="Genomic_DNA"/>
</dbReference>
<organism evidence="3 4">
    <name type="scientific">Pseudobutyrivibrio ruminis</name>
    <dbReference type="NCBI Taxonomy" id="46206"/>
    <lineage>
        <taxon>Bacteria</taxon>
        <taxon>Bacillati</taxon>
        <taxon>Bacillota</taxon>
        <taxon>Clostridia</taxon>
        <taxon>Lachnospirales</taxon>
        <taxon>Lachnospiraceae</taxon>
        <taxon>Pseudobutyrivibrio</taxon>
    </lineage>
</organism>
<dbReference type="AlphaFoldDB" id="A0A2G3DZ77"/>
<dbReference type="Proteomes" id="UP000225889">
    <property type="component" value="Unassembled WGS sequence"/>
</dbReference>
<dbReference type="PANTHER" id="PTHR35271:SF1">
    <property type="entry name" value="ABC TRANSPORTER, SUBSTRATE-BINDING LIPOPROTEIN"/>
    <property type="match status" value="1"/>
</dbReference>
<sequence>MKKRIISVLLVGLLAVGLIACQNNSNKEPENDNNEESTSEDFVYNIAACLSEDNDYNRNLLKGFEDCVGDYLGADHINVTVYTTSEDMASDDVVKKALATNPDMIFTAGKATLTSATTATEAIPIVATGIVDFKGTLRITSLDGKSWDKTTGRNVTGVSSKPSIVDQVSLMIESTKDLQTVGILFSPEDTDAIYQNEIFESYLDQAGIPWKEYLIPASDSAIGGAEDQNSTALTPSKYTAYSAKTGIDDTVVTLGDGSILGLNSPSSTRVAEQSTFWTGGKTTSGRTLADEAEIAEEEEPEESEESESEEEPTLESRIQEACDECSVIYIPFGSILTDQMDVIGSITTESQVVVVAGDTTIADNALVTLFTDPYSLGYQAGKKAVRVFNGDDISTIKISNGDSDDDVKLYNGDIAEKYGIEFPKSFSELKDFLSTYEYGSSTTRHSESEEE</sequence>
<accession>A0A2G3DZ77</accession>
<comment type="caution">
    <text evidence="3">The sequence shown here is derived from an EMBL/GenBank/DDBJ whole genome shotgun (WGS) entry which is preliminary data.</text>
</comment>